<dbReference type="NCBIfam" id="TIGR03561">
    <property type="entry name" value="organ_hyd_perox"/>
    <property type="match status" value="1"/>
</dbReference>
<dbReference type="InterPro" id="IPR015946">
    <property type="entry name" value="KH_dom-like_a/b"/>
</dbReference>
<dbReference type="EMBL" id="PSZD01000020">
    <property type="protein sequence ID" value="PPJ24262.1"/>
    <property type="molecule type" value="Genomic_DNA"/>
</dbReference>
<name>A0A2S6A035_9NOCA</name>
<dbReference type="Pfam" id="PF02566">
    <property type="entry name" value="OsmC"/>
    <property type="match status" value="1"/>
</dbReference>
<dbReference type="AlphaFoldDB" id="A0A2S6A035"/>
<reference evidence="2 3" key="1">
    <citation type="submission" date="2018-02" db="EMBL/GenBank/DDBJ databases">
        <title>8 Nocardia nova and 1 Nocardia cyriacigeorgica strain used for evolution to TMP-SMX.</title>
        <authorList>
            <person name="Mehta H."/>
            <person name="Weng J."/>
            <person name="Shamoo Y."/>
        </authorList>
    </citation>
    <scope>NUCLEOTIDE SEQUENCE [LARGE SCALE GENOMIC DNA]</scope>
    <source>
        <strain evidence="2 3">BAA2227</strain>
    </source>
</reference>
<gene>
    <name evidence="2" type="ORF">C5F51_26115</name>
</gene>
<dbReference type="InterPro" id="IPR003718">
    <property type="entry name" value="OsmC/Ohr_fam"/>
</dbReference>
<dbReference type="InterPro" id="IPR019953">
    <property type="entry name" value="OHR"/>
</dbReference>
<comment type="caution">
    <text evidence="2">The sequence shown here is derived from an EMBL/GenBank/DDBJ whole genome shotgun (WGS) entry which is preliminary data.</text>
</comment>
<dbReference type="Gene3D" id="3.30.300.20">
    <property type="match status" value="1"/>
</dbReference>
<dbReference type="InterPro" id="IPR036102">
    <property type="entry name" value="OsmC/Ohrsf"/>
</dbReference>
<sequence length="152" mass="15473">MASPDGRDGAADITYTAVATSTAEGRNGGRATSDDGALDITLAGPKALGGAGGGSNPEQLFAAGWASCFVGAVRRVAAAKKVTPRDLAVVAEVTLHHDTERDEFRLSAALHLEASGIDQQTADELVAGAHLVCPYSKATRGNIEVELDATVA</sequence>
<dbReference type="PANTHER" id="PTHR33797:SF2">
    <property type="entry name" value="ORGANIC HYDROPEROXIDE RESISTANCE PROTEIN-LIKE"/>
    <property type="match status" value="1"/>
</dbReference>
<keyword evidence="3" id="KW-1185">Reference proteome</keyword>
<protein>
    <submittedName>
        <fullName evidence="2">Ohr family peroxiredoxin</fullName>
    </submittedName>
</protein>
<dbReference type="Proteomes" id="UP000238356">
    <property type="component" value="Unassembled WGS sequence"/>
</dbReference>
<evidence type="ECO:0000313" key="3">
    <source>
        <dbReference type="Proteomes" id="UP000238356"/>
    </source>
</evidence>
<evidence type="ECO:0000256" key="1">
    <source>
        <dbReference type="ARBA" id="ARBA00007378"/>
    </source>
</evidence>
<proteinExistence type="inferred from homology"/>
<accession>A0A2S6A035</accession>
<dbReference type="SUPFAM" id="SSF82784">
    <property type="entry name" value="OsmC-like"/>
    <property type="match status" value="1"/>
</dbReference>
<organism evidence="2 3">
    <name type="scientific">Nocardia nova</name>
    <dbReference type="NCBI Taxonomy" id="37330"/>
    <lineage>
        <taxon>Bacteria</taxon>
        <taxon>Bacillati</taxon>
        <taxon>Actinomycetota</taxon>
        <taxon>Actinomycetes</taxon>
        <taxon>Mycobacteriales</taxon>
        <taxon>Nocardiaceae</taxon>
        <taxon>Nocardia</taxon>
    </lineage>
</organism>
<dbReference type="PANTHER" id="PTHR33797">
    <property type="entry name" value="ORGANIC HYDROPEROXIDE RESISTANCE PROTEIN-LIKE"/>
    <property type="match status" value="1"/>
</dbReference>
<dbReference type="Gene3D" id="2.20.25.10">
    <property type="match status" value="1"/>
</dbReference>
<comment type="similarity">
    <text evidence="1">Belongs to the OsmC/Ohr family.</text>
</comment>
<evidence type="ECO:0000313" key="2">
    <source>
        <dbReference type="EMBL" id="PPJ24262.1"/>
    </source>
</evidence>
<dbReference type="GO" id="GO:0006979">
    <property type="term" value="P:response to oxidative stress"/>
    <property type="evidence" value="ECO:0007669"/>
    <property type="project" value="InterPro"/>
</dbReference>